<dbReference type="OMA" id="SVWIISR"/>
<dbReference type="OrthoDB" id="431170at2759"/>
<name>A0A813G1T7_POLGL</name>
<comment type="caution">
    <text evidence="8">The sequence shown here is derived from an EMBL/GenBank/DDBJ whole genome shotgun (WGS) entry which is preliminary data.</text>
</comment>
<evidence type="ECO:0000256" key="2">
    <source>
        <dbReference type="ARBA" id="ARBA00005731"/>
    </source>
</evidence>
<dbReference type="Proteomes" id="UP000654075">
    <property type="component" value="Unassembled WGS sequence"/>
</dbReference>
<feature type="transmembrane region" description="Helical" evidence="6">
    <location>
        <begin position="354"/>
        <end position="377"/>
    </location>
</feature>
<evidence type="ECO:0008006" key="10">
    <source>
        <dbReference type="Google" id="ProtNLM"/>
    </source>
</evidence>
<evidence type="ECO:0000256" key="6">
    <source>
        <dbReference type="SAM" id="Phobius"/>
    </source>
</evidence>
<feature type="transmembrane region" description="Helical" evidence="6">
    <location>
        <begin position="177"/>
        <end position="196"/>
    </location>
</feature>
<organism evidence="8 9">
    <name type="scientific">Polarella glacialis</name>
    <name type="common">Dinoflagellate</name>
    <dbReference type="NCBI Taxonomy" id="89957"/>
    <lineage>
        <taxon>Eukaryota</taxon>
        <taxon>Sar</taxon>
        <taxon>Alveolata</taxon>
        <taxon>Dinophyceae</taxon>
        <taxon>Suessiales</taxon>
        <taxon>Suessiaceae</taxon>
        <taxon>Polarella</taxon>
    </lineage>
</organism>
<reference evidence="8" key="1">
    <citation type="submission" date="2021-02" db="EMBL/GenBank/DDBJ databases">
        <authorList>
            <person name="Dougan E. K."/>
            <person name="Rhodes N."/>
            <person name="Thang M."/>
            <person name="Chan C."/>
        </authorList>
    </citation>
    <scope>NUCLEOTIDE SEQUENCE</scope>
</reference>
<protein>
    <recommendedName>
        <fullName evidence="10">Transmembrane protein 144</fullName>
    </recommendedName>
</protein>
<dbReference type="Pfam" id="PF07857">
    <property type="entry name" value="TMEM144"/>
    <property type="match status" value="1"/>
</dbReference>
<gene>
    <name evidence="8" type="ORF">PGLA1383_LOCUS36621</name>
</gene>
<proteinExistence type="inferred from homology"/>
<keyword evidence="3 6" id="KW-0812">Transmembrane</keyword>
<keyword evidence="7" id="KW-0732">Signal</keyword>
<dbReference type="AlphaFoldDB" id="A0A813G1T7"/>
<keyword evidence="4 6" id="KW-1133">Transmembrane helix</keyword>
<comment type="similarity">
    <text evidence="2">Belongs to the TMEM144 family.</text>
</comment>
<evidence type="ECO:0000256" key="1">
    <source>
        <dbReference type="ARBA" id="ARBA00004141"/>
    </source>
</evidence>
<dbReference type="InterPro" id="IPR010651">
    <property type="entry name" value="Sugar_transport"/>
</dbReference>
<dbReference type="InterPro" id="IPR037185">
    <property type="entry name" value="EmrE-like"/>
</dbReference>
<feature type="transmembrane region" description="Helical" evidence="6">
    <location>
        <begin position="330"/>
        <end position="348"/>
    </location>
</feature>
<feature type="transmembrane region" description="Helical" evidence="6">
    <location>
        <begin position="145"/>
        <end position="165"/>
    </location>
</feature>
<feature type="signal peptide" evidence="7">
    <location>
        <begin position="1"/>
        <end position="21"/>
    </location>
</feature>
<keyword evidence="5 6" id="KW-0472">Membrane</keyword>
<evidence type="ECO:0000256" key="4">
    <source>
        <dbReference type="ARBA" id="ARBA00022989"/>
    </source>
</evidence>
<evidence type="ECO:0000256" key="7">
    <source>
        <dbReference type="SAM" id="SignalP"/>
    </source>
</evidence>
<feature type="transmembrane region" description="Helical" evidence="6">
    <location>
        <begin position="120"/>
        <end position="139"/>
    </location>
</feature>
<evidence type="ECO:0000256" key="5">
    <source>
        <dbReference type="ARBA" id="ARBA00023136"/>
    </source>
</evidence>
<dbReference type="SUPFAM" id="SSF103481">
    <property type="entry name" value="Multidrug resistance efflux transporter EmrE"/>
    <property type="match status" value="1"/>
</dbReference>
<accession>A0A813G1T7</accession>
<sequence>MHAPLLGKSACGTRCLVVGLGALTLLNDWGSQKGHQKHEPFAMWSLQSANAFSHSSVIANCRRSLQSARAPAVACKTGGAAVLGTASSPMVGYVACLVAALCFGSCNIPVKRTNVRDGMFFTLCKAGGVLAVGITQWLIAGRYRFEPLAMFGGVLWATGNLFVPFIVQRCGLGKGQLMWGVTSMLLGWASGTFGLFGKNIDAIGNPLMNYVGVSIAVLSLGFFSFMKKETAKGESSSGGASTQAASEKWQLLQGYAAAVAAGCFLGLNFNPSSYLAQLGQLDKAAGLPLRHSINPADYVISHYCGIFATSAVYFLIYCALSRNRFYGKEVVFPGIASGIMWGIAQMAWFTANGVLSYVVAFPIIVTVPGVISALWGVALFGENSGRRNLSLLGIVIILQAVGVTLIAMSKGIPV</sequence>
<dbReference type="PANTHER" id="PTHR16119:SF17">
    <property type="entry name" value="TRANSMEMBRANE PROTEIN 144"/>
    <property type="match status" value="1"/>
</dbReference>
<dbReference type="EMBL" id="CAJNNV010026798">
    <property type="protein sequence ID" value="CAE8619027.1"/>
    <property type="molecule type" value="Genomic_DNA"/>
</dbReference>
<feature type="transmembrane region" description="Helical" evidence="6">
    <location>
        <begin position="389"/>
        <end position="408"/>
    </location>
</feature>
<dbReference type="GO" id="GO:0015144">
    <property type="term" value="F:carbohydrate transmembrane transporter activity"/>
    <property type="evidence" value="ECO:0007669"/>
    <property type="project" value="InterPro"/>
</dbReference>
<evidence type="ECO:0000313" key="8">
    <source>
        <dbReference type="EMBL" id="CAE8619027.1"/>
    </source>
</evidence>
<evidence type="ECO:0000256" key="3">
    <source>
        <dbReference type="ARBA" id="ARBA00022692"/>
    </source>
</evidence>
<dbReference type="GO" id="GO:0016020">
    <property type="term" value="C:membrane"/>
    <property type="evidence" value="ECO:0007669"/>
    <property type="project" value="UniProtKB-SubCell"/>
</dbReference>
<dbReference type="InterPro" id="IPR012435">
    <property type="entry name" value="TMEM144"/>
</dbReference>
<evidence type="ECO:0000313" key="9">
    <source>
        <dbReference type="Proteomes" id="UP000654075"/>
    </source>
</evidence>
<feature type="chain" id="PRO_5032752053" description="Transmembrane protein 144" evidence="7">
    <location>
        <begin position="22"/>
        <end position="414"/>
    </location>
</feature>
<feature type="transmembrane region" description="Helical" evidence="6">
    <location>
        <begin position="298"/>
        <end position="318"/>
    </location>
</feature>
<comment type="subcellular location">
    <subcellularLocation>
        <location evidence="1">Membrane</location>
        <topology evidence="1">Multi-pass membrane protein</topology>
    </subcellularLocation>
</comment>
<feature type="transmembrane region" description="Helical" evidence="6">
    <location>
        <begin position="90"/>
        <end position="108"/>
    </location>
</feature>
<dbReference type="PANTHER" id="PTHR16119">
    <property type="entry name" value="TRANSMEMBRANE PROTEIN 144"/>
    <property type="match status" value="1"/>
</dbReference>
<keyword evidence="9" id="KW-1185">Reference proteome</keyword>
<feature type="transmembrane region" description="Helical" evidence="6">
    <location>
        <begin position="208"/>
        <end position="226"/>
    </location>
</feature>